<comment type="caution">
    <text evidence="2">The sequence shown here is derived from an EMBL/GenBank/DDBJ whole genome shotgun (WGS) entry which is preliminary data.</text>
</comment>
<name>A0AAV9SCQ6_9TELE</name>
<dbReference type="Proteomes" id="UP001311232">
    <property type="component" value="Unassembled WGS sequence"/>
</dbReference>
<evidence type="ECO:0000256" key="1">
    <source>
        <dbReference type="SAM" id="MobiDB-lite"/>
    </source>
</evidence>
<gene>
    <name evidence="2" type="ORF">CRENBAI_008458</name>
</gene>
<feature type="region of interest" description="Disordered" evidence="1">
    <location>
        <begin position="48"/>
        <end position="103"/>
    </location>
</feature>
<accession>A0AAV9SCQ6</accession>
<evidence type="ECO:0000313" key="3">
    <source>
        <dbReference type="Proteomes" id="UP001311232"/>
    </source>
</evidence>
<keyword evidence="3" id="KW-1185">Reference proteome</keyword>
<proteinExistence type="predicted"/>
<feature type="region of interest" description="Disordered" evidence="1">
    <location>
        <begin position="1"/>
        <end position="35"/>
    </location>
</feature>
<reference evidence="2 3" key="1">
    <citation type="submission" date="2021-06" db="EMBL/GenBank/DDBJ databases">
        <authorList>
            <person name="Palmer J.M."/>
        </authorList>
    </citation>
    <scope>NUCLEOTIDE SEQUENCE [LARGE SCALE GENOMIC DNA]</scope>
    <source>
        <strain evidence="2 3">MEX-2019</strain>
        <tissue evidence="2">Muscle</tissue>
    </source>
</reference>
<protein>
    <submittedName>
        <fullName evidence="2">Uncharacterized protein</fullName>
    </submittedName>
</protein>
<dbReference type="EMBL" id="JAHHUM010000595">
    <property type="protein sequence ID" value="KAK5618888.1"/>
    <property type="molecule type" value="Genomic_DNA"/>
</dbReference>
<feature type="compositionally biased region" description="Basic residues" evidence="1">
    <location>
        <begin position="48"/>
        <end position="59"/>
    </location>
</feature>
<sequence length="103" mass="11350">MKVQSGRLTPSSALSNDSTMCPHSDQSPSSPHFLQPITVQGSALKIFTHRLTRSSRSKRCSREVPAEMRSPSLEGRQQRPHHGGNVQLVGRQNEPSFIHSYGG</sequence>
<dbReference type="AlphaFoldDB" id="A0AAV9SCQ6"/>
<evidence type="ECO:0000313" key="2">
    <source>
        <dbReference type="EMBL" id="KAK5618888.1"/>
    </source>
</evidence>
<organism evidence="2 3">
    <name type="scientific">Crenichthys baileyi</name>
    <name type="common">White River springfish</name>
    <dbReference type="NCBI Taxonomy" id="28760"/>
    <lineage>
        <taxon>Eukaryota</taxon>
        <taxon>Metazoa</taxon>
        <taxon>Chordata</taxon>
        <taxon>Craniata</taxon>
        <taxon>Vertebrata</taxon>
        <taxon>Euteleostomi</taxon>
        <taxon>Actinopterygii</taxon>
        <taxon>Neopterygii</taxon>
        <taxon>Teleostei</taxon>
        <taxon>Neoteleostei</taxon>
        <taxon>Acanthomorphata</taxon>
        <taxon>Ovalentaria</taxon>
        <taxon>Atherinomorphae</taxon>
        <taxon>Cyprinodontiformes</taxon>
        <taxon>Goodeidae</taxon>
        <taxon>Crenichthys</taxon>
    </lineage>
</organism>